<organism evidence="2 3">
    <name type="scientific">Pseudoalteromonas piscicida</name>
    <dbReference type="NCBI Taxonomy" id="43662"/>
    <lineage>
        <taxon>Bacteria</taxon>
        <taxon>Pseudomonadati</taxon>
        <taxon>Pseudomonadota</taxon>
        <taxon>Gammaproteobacteria</taxon>
        <taxon>Alteromonadales</taxon>
        <taxon>Pseudoalteromonadaceae</taxon>
        <taxon>Pseudoalteromonas</taxon>
    </lineage>
</organism>
<keyword evidence="3" id="KW-1185">Reference proteome</keyword>
<reference evidence="3" key="1">
    <citation type="journal article" date="2019" name="Genome Announc.">
        <title>Draft Genome Sequence of Pseudoalteromonas piscicida Strain 36Y ROTHPW, an Hypersaline Seawater Isolate from the South Coast of Sonora, Mexico.</title>
        <authorList>
            <person name="Sanchez-Diaz R."/>
            <person name="Molina-Garza Z.J."/>
            <person name="Cruz-Suarez L.E."/>
            <person name="Selvin J."/>
            <person name="Kiran G.S."/>
            <person name="Ibarra-Gamez J.C."/>
            <person name="Gomez-Gil B."/>
            <person name="Galaviz-Silva L."/>
        </authorList>
    </citation>
    <scope>NUCLEOTIDE SEQUENCE [LARGE SCALE GENOMIC DNA]</scope>
    <source>
        <strain evidence="3">36Y_RITHPW</strain>
    </source>
</reference>
<evidence type="ECO:0000313" key="3">
    <source>
        <dbReference type="Proteomes" id="UP000228621"/>
    </source>
</evidence>
<accession>A0A2A5JUB9</accession>
<dbReference type="Proteomes" id="UP000228621">
    <property type="component" value="Unassembled WGS sequence"/>
</dbReference>
<dbReference type="Gene3D" id="1.25.40.10">
    <property type="entry name" value="Tetratricopeptide repeat domain"/>
    <property type="match status" value="1"/>
</dbReference>
<keyword evidence="1" id="KW-0732">Signal</keyword>
<dbReference type="EMBL" id="NKHF01000018">
    <property type="protein sequence ID" value="PCK33074.1"/>
    <property type="molecule type" value="Genomic_DNA"/>
</dbReference>
<evidence type="ECO:0000313" key="2">
    <source>
        <dbReference type="EMBL" id="PCK33074.1"/>
    </source>
</evidence>
<evidence type="ECO:0008006" key="4">
    <source>
        <dbReference type="Google" id="ProtNLM"/>
    </source>
</evidence>
<gene>
    <name evidence="2" type="ORF">CEX98_04000</name>
</gene>
<dbReference type="SUPFAM" id="SSF48452">
    <property type="entry name" value="TPR-like"/>
    <property type="match status" value="1"/>
</dbReference>
<dbReference type="RefSeq" id="WP_099640832.1">
    <property type="nucleotide sequence ID" value="NZ_NKHF01000018.1"/>
</dbReference>
<name>A0A2A5JUB9_PSEO7</name>
<comment type="caution">
    <text evidence="2">The sequence shown here is derived from an EMBL/GenBank/DDBJ whole genome shotgun (WGS) entry which is preliminary data.</text>
</comment>
<protein>
    <recommendedName>
        <fullName evidence="4">Tetratricopeptide repeat protein</fullName>
    </recommendedName>
</protein>
<dbReference type="AlphaFoldDB" id="A0A2A5JUB9"/>
<dbReference type="InterPro" id="IPR011990">
    <property type="entry name" value="TPR-like_helical_dom_sf"/>
</dbReference>
<feature type="signal peptide" evidence="1">
    <location>
        <begin position="1"/>
        <end position="16"/>
    </location>
</feature>
<sequence length="173" mass="19572">MPILLLLFFISAFALAAPASKEEILSAEGEQQIILLNEYLKQHAQTDARGALALIEQIDPSAERDPHSKTSVELDLWKGVAFKYVGRKQDALEFMNRAVSQSRLRSYLELQGEALKQRAYFYMEQSKFKLALEDAMAAYALVESRKDMNELPVISVLIGDIHNDQALYSISYK</sequence>
<proteinExistence type="predicted"/>
<evidence type="ECO:0000256" key="1">
    <source>
        <dbReference type="SAM" id="SignalP"/>
    </source>
</evidence>
<feature type="chain" id="PRO_5013218424" description="Tetratricopeptide repeat protein" evidence="1">
    <location>
        <begin position="17"/>
        <end position="173"/>
    </location>
</feature>